<name>A0A225NL42_9RHOB</name>
<dbReference type="OrthoDB" id="7926522at2"/>
<comment type="caution">
    <text evidence="1">The sequence shown here is derived from an EMBL/GenBank/DDBJ whole genome shotgun (WGS) entry which is preliminary data.</text>
</comment>
<organism evidence="1 2">
    <name type="scientific">Marinibacterium profundimaris</name>
    <dbReference type="NCBI Taxonomy" id="1679460"/>
    <lineage>
        <taxon>Bacteria</taxon>
        <taxon>Pseudomonadati</taxon>
        <taxon>Pseudomonadota</taxon>
        <taxon>Alphaproteobacteria</taxon>
        <taxon>Rhodobacterales</taxon>
        <taxon>Paracoccaceae</taxon>
        <taxon>Marinibacterium</taxon>
    </lineage>
</organism>
<dbReference type="Proteomes" id="UP000215377">
    <property type="component" value="Unassembled WGS sequence"/>
</dbReference>
<sequence length="262" mass="29292">MSDNCETNGFKGERPIEDDPLFFWRLNDDFKLPDAAILITGNDPSKTEIQYNENEGYAHYNSDGSYMRAQKRDYEGFEAVFGALKSAIRRGTLQAKLTYQGGVAAHGATRGKNFRVVAAHDFWHLIRETSDNPFAKFEDVEIEVDVDWDETTVDADDLKRWLRSKGFTGGFFFPNQETFGGDDFLDAGHEHFSSELALAVNAWRALLPERKFRGGVRAAIDAWIVANPDVWQGDEPLSGSAKERITTLVNWNKSGGAPKSGG</sequence>
<dbReference type="RefSeq" id="WP_088651636.1">
    <property type="nucleotide sequence ID" value="NZ_AQQR01000011.1"/>
</dbReference>
<gene>
    <name evidence="1" type="ORF">ATO3_19735</name>
</gene>
<reference evidence="1 2" key="1">
    <citation type="submission" date="2013-04" db="EMBL/GenBank/DDBJ databases">
        <title>Oceanicola sp. 22II1-22F33 Genome Sequencing.</title>
        <authorList>
            <person name="Lai Q."/>
            <person name="Li G."/>
            <person name="Shao Z."/>
        </authorList>
    </citation>
    <scope>NUCLEOTIDE SEQUENCE [LARGE SCALE GENOMIC DNA]</scope>
    <source>
        <strain evidence="1 2">22II1-22F33</strain>
    </source>
</reference>
<evidence type="ECO:0000313" key="1">
    <source>
        <dbReference type="EMBL" id="OWU70502.1"/>
    </source>
</evidence>
<keyword evidence="2" id="KW-1185">Reference proteome</keyword>
<protein>
    <submittedName>
        <fullName evidence="1">Uncharacterized protein</fullName>
    </submittedName>
</protein>
<dbReference type="AlphaFoldDB" id="A0A225NL42"/>
<dbReference type="EMBL" id="AQQR01000011">
    <property type="protein sequence ID" value="OWU70502.1"/>
    <property type="molecule type" value="Genomic_DNA"/>
</dbReference>
<proteinExistence type="predicted"/>
<evidence type="ECO:0000313" key="2">
    <source>
        <dbReference type="Proteomes" id="UP000215377"/>
    </source>
</evidence>
<accession>A0A225NL42</accession>